<dbReference type="eggNOG" id="ENOG502Z7KZ">
    <property type="taxonomic scope" value="Bacteria"/>
</dbReference>
<sequence length="267" mass="30209">MAHAKGFPKATWLWNTEQIKTQANDIVSFTSANGVNQIYLQINIDIPVSYYKAFIRLAATKGITVDALNGAPSWALTSERNQITKFINWVEDYQSHSLASEQFHGLHMDIEPHLLPQWKTNLNSVIEQWQKSVIYLTQEAKRLNMPIAADIPFWLSNYKATNDNITLSRFMITAYDSITIMSYRDTAAAIYSVAERELEEARFLGKPAFAAVETKSSNEGNFITFYEEGAKYMNEQLNLLSGLAKAQDAFAGVAIHDYDGWRAFSGR</sequence>
<evidence type="ECO:0000313" key="1">
    <source>
        <dbReference type="EMBL" id="GAF07239.1"/>
    </source>
</evidence>
<dbReference type="STRING" id="1236976.JCM16418_1233"/>
<dbReference type="AlphaFoldDB" id="W7YXU4"/>
<accession>W7YXU4</accession>
<gene>
    <name evidence="1" type="ORF">JCM16418_1233</name>
</gene>
<name>W7YXU4_9BACL</name>
<dbReference type="EMBL" id="BAVZ01000002">
    <property type="protein sequence ID" value="GAF07239.1"/>
    <property type="molecule type" value="Genomic_DNA"/>
</dbReference>
<proteinExistence type="predicted"/>
<evidence type="ECO:0000313" key="2">
    <source>
        <dbReference type="Proteomes" id="UP000019364"/>
    </source>
</evidence>
<comment type="caution">
    <text evidence="1">The sequence shown here is derived from an EMBL/GenBank/DDBJ whole genome shotgun (WGS) entry which is preliminary data.</text>
</comment>
<protein>
    <submittedName>
        <fullName evidence="1">Uncharacterized protein</fullName>
    </submittedName>
</protein>
<keyword evidence="2" id="KW-1185">Reference proteome</keyword>
<organism evidence="1 2">
    <name type="scientific">Paenibacillus pini JCM 16418</name>
    <dbReference type="NCBI Taxonomy" id="1236976"/>
    <lineage>
        <taxon>Bacteria</taxon>
        <taxon>Bacillati</taxon>
        <taxon>Bacillota</taxon>
        <taxon>Bacilli</taxon>
        <taxon>Bacillales</taxon>
        <taxon>Paenibacillaceae</taxon>
        <taxon>Paenibacillus</taxon>
    </lineage>
</organism>
<reference evidence="1 2" key="1">
    <citation type="journal article" date="2014" name="Genome Announc.">
        <title>Draft Genome Sequence of Paenibacillus pini JCM 16418T, Isolated from the Rhizosphere of Pine Tree.</title>
        <authorList>
            <person name="Yuki M."/>
            <person name="Oshima K."/>
            <person name="Suda W."/>
            <person name="Oshida Y."/>
            <person name="Kitamura K."/>
            <person name="Iida Y."/>
            <person name="Hattori M."/>
            <person name="Ohkuma M."/>
        </authorList>
    </citation>
    <scope>NUCLEOTIDE SEQUENCE [LARGE SCALE GENOMIC DNA]</scope>
    <source>
        <strain evidence="1 2">JCM 16418</strain>
    </source>
</reference>
<dbReference type="Proteomes" id="UP000019364">
    <property type="component" value="Unassembled WGS sequence"/>
</dbReference>